<evidence type="ECO:0000313" key="2">
    <source>
        <dbReference type="EMBL" id="KAF6019471.1"/>
    </source>
</evidence>
<evidence type="ECO:0000313" key="3">
    <source>
        <dbReference type="Proteomes" id="UP000593567"/>
    </source>
</evidence>
<gene>
    <name evidence="2" type="ORF">EB796_022213</name>
</gene>
<comment type="caution">
    <text evidence="2">The sequence shown here is derived from an EMBL/GenBank/DDBJ whole genome shotgun (WGS) entry which is preliminary data.</text>
</comment>
<feature type="region of interest" description="Disordered" evidence="1">
    <location>
        <begin position="46"/>
        <end position="67"/>
    </location>
</feature>
<dbReference type="AlphaFoldDB" id="A0A7J7J1B6"/>
<proteinExistence type="predicted"/>
<evidence type="ECO:0000256" key="1">
    <source>
        <dbReference type="SAM" id="MobiDB-lite"/>
    </source>
</evidence>
<dbReference type="EMBL" id="VXIV02003228">
    <property type="protein sequence ID" value="KAF6019471.1"/>
    <property type="molecule type" value="Genomic_DNA"/>
</dbReference>
<reference evidence="2" key="1">
    <citation type="submission" date="2020-06" db="EMBL/GenBank/DDBJ databases">
        <title>Draft genome of Bugula neritina, a colonial animal packing powerful symbionts and potential medicines.</title>
        <authorList>
            <person name="Rayko M."/>
        </authorList>
    </citation>
    <scope>NUCLEOTIDE SEQUENCE [LARGE SCALE GENOMIC DNA]</scope>
    <source>
        <strain evidence="2">Kwan_BN1</strain>
    </source>
</reference>
<organism evidence="2 3">
    <name type="scientific">Bugula neritina</name>
    <name type="common">Brown bryozoan</name>
    <name type="synonym">Sertularia neritina</name>
    <dbReference type="NCBI Taxonomy" id="10212"/>
    <lineage>
        <taxon>Eukaryota</taxon>
        <taxon>Metazoa</taxon>
        <taxon>Spiralia</taxon>
        <taxon>Lophotrochozoa</taxon>
        <taxon>Bryozoa</taxon>
        <taxon>Gymnolaemata</taxon>
        <taxon>Cheilostomatida</taxon>
        <taxon>Flustrina</taxon>
        <taxon>Buguloidea</taxon>
        <taxon>Bugulidae</taxon>
        <taxon>Bugula</taxon>
    </lineage>
</organism>
<protein>
    <submittedName>
        <fullName evidence="2">Uncharacterized protein</fullName>
    </submittedName>
</protein>
<dbReference type="Proteomes" id="UP000593567">
    <property type="component" value="Unassembled WGS sequence"/>
</dbReference>
<sequence>MALVSQQVPSTAQIVVLVMKLTCTMRDRGLFLLSKDAFVLPQVKLGSSNDSSSTDSSSAGSSSTGTIGGQLCTILCSYHVYNNYFLS</sequence>
<name>A0A7J7J1B6_BUGNE</name>
<feature type="compositionally biased region" description="Low complexity" evidence="1">
    <location>
        <begin position="46"/>
        <end position="65"/>
    </location>
</feature>
<keyword evidence="3" id="KW-1185">Reference proteome</keyword>
<accession>A0A7J7J1B6</accession>